<dbReference type="Proteomes" id="UP000887226">
    <property type="component" value="Unassembled WGS sequence"/>
</dbReference>
<protein>
    <submittedName>
        <fullName evidence="1">Uncharacterized protein</fullName>
    </submittedName>
</protein>
<accession>A0A9P7Z5J1</accession>
<evidence type="ECO:0000313" key="1">
    <source>
        <dbReference type="EMBL" id="KAG9245993.1"/>
    </source>
</evidence>
<dbReference type="AlphaFoldDB" id="A0A9P7Z5J1"/>
<proteinExistence type="predicted"/>
<gene>
    <name evidence="1" type="ORF">BJ878DRAFT_417996</name>
</gene>
<dbReference type="EMBL" id="MU253822">
    <property type="protein sequence ID" value="KAG9245993.1"/>
    <property type="molecule type" value="Genomic_DNA"/>
</dbReference>
<keyword evidence="2" id="KW-1185">Reference proteome</keyword>
<dbReference type="InterPro" id="IPR009057">
    <property type="entry name" value="Homeodomain-like_sf"/>
</dbReference>
<name>A0A9P7Z5J1_9HELO</name>
<evidence type="ECO:0000313" key="2">
    <source>
        <dbReference type="Proteomes" id="UP000887226"/>
    </source>
</evidence>
<organism evidence="1 2">
    <name type="scientific">Calycina marina</name>
    <dbReference type="NCBI Taxonomy" id="1763456"/>
    <lineage>
        <taxon>Eukaryota</taxon>
        <taxon>Fungi</taxon>
        <taxon>Dikarya</taxon>
        <taxon>Ascomycota</taxon>
        <taxon>Pezizomycotina</taxon>
        <taxon>Leotiomycetes</taxon>
        <taxon>Helotiales</taxon>
        <taxon>Pezizellaceae</taxon>
        <taxon>Calycina</taxon>
    </lineage>
</organism>
<comment type="caution">
    <text evidence="1">The sequence shown here is derived from an EMBL/GenBank/DDBJ whole genome shotgun (WGS) entry which is preliminary data.</text>
</comment>
<dbReference type="OrthoDB" id="3548492at2759"/>
<dbReference type="SUPFAM" id="SSF46689">
    <property type="entry name" value="Homeodomain-like"/>
    <property type="match status" value="1"/>
</dbReference>
<reference evidence="1" key="1">
    <citation type="journal article" date="2021" name="IMA Fungus">
        <title>Genomic characterization of three marine fungi, including Emericellopsis atlantica sp. nov. with signatures of a generalist lifestyle and marine biomass degradation.</title>
        <authorList>
            <person name="Hagestad O.C."/>
            <person name="Hou L."/>
            <person name="Andersen J.H."/>
            <person name="Hansen E.H."/>
            <person name="Altermark B."/>
            <person name="Li C."/>
            <person name="Kuhnert E."/>
            <person name="Cox R.J."/>
            <person name="Crous P.W."/>
            <person name="Spatafora J.W."/>
            <person name="Lail K."/>
            <person name="Amirebrahimi M."/>
            <person name="Lipzen A."/>
            <person name="Pangilinan J."/>
            <person name="Andreopoulos W."/>
            <person name="Hayes R.D."/>
            <person name="Ng V."/>
            <person name="Grigoriev I.V."/>
            <person name="Jackson S.A."/>
            <person name="Sutton T.D.S."/>
            <person name="Dobson A.D.W."/>
            <person name="Rama T."/>
        </authorList>
    </citation>
    <scope>NUCLEOTIDE SEQUENCE</scope>
    <source>
        <strain evidence="1">TRa3180A</strain>
    </source>
</reference>
<sequence>MPPRRGPLAPIHSNRVQKKELTPFKRHKVVGASKLGGLVAEVAIALHEDKSTVDTILRRAPIRTNGESLPCPGWPSIYNTQDIRRLVQCVQNHPKYTYTQVRNDLLLNWSN</sequence>